<gene>
    <name evidence="3" type="ORF">SAMN05421505_11550</name>
</gene>
<evidence type="ECO:0000259" key="1">
    <source>
        <dbReference type="Pfam" id="PF00905"/>
    </source>
</evidence>
<dbReference type="AlphaFoldDB" id="A0A1G8C3V5"/>
<dbReference type="PANTHER" id="PTHR30627:SF2">
    <property type="entry name" value="PEPTIDOGLYCAN D,D-TRANSPEPTIDASE MRDA"/>
    <property type="match status" value="1"/>
</dbReference>
<dbReference type="InterPro" id="IPR032710">
    <property type="entry name" value="NTF2-like_dom_sf"/>
</dbReference>
<dbReference type="Gene3D" id="3.40.710.10">
    <property type="entry name" value="DD-peptidase/beta-lactamase superfamily"/>
    <property type="match status" value="1"/>
</dbReference>
<sequence length="515" mass="54380">MPRRGFYVLLATVLTLMGAGAYALVTTLTAPPEVLGSPEETARDYLAAWEQSDLTAMRRLVAKPPNDFQDRHRSFAETMRVTELTLSAGVLKRTGEKSAELPFHGERILRDIGSWPFSSTLHLVVDDDAWKVRWAPETLHPDLKGGGRVWLTPIEAPGVELVTRSGDPLPKDSAADFYVKALMKGHEDSNTGWVVEAEQPGAAPTRLAEFKPPKATRVKTTFDQRVQAAAARALDGVDRPAAIVAVKAGTGEILALADRLGSEHNVIVSQFPPGSAFKVVTALTLLSSGLTPDTQVACPATYTIRGHRSFQNDNHIDRGTISLRSAFAHSCNTTMIEQITRLPSRRALYDTAQSAGLGRSLAPGGASGRCGQISEPSDADWLGADAIGQGSVRVTPLCMAVLAAAVADGTWRAPRLMPQRVEDIPGQPAEVPLPAGPVEGVRSMMRAVVSEGTASSAGLPAGTAGKTGTAEADAGPSHAWFMGYKDDLAFAVLVLGGGSGGRVAAPLAARFLAGM</sequence>
<feature type="domain" description="Penicillin-binding protein transpeptidase" evidence="1">
    <location>
        <begin position="242"/>
        <end position="512"/>
    </location>
</feature>
<evidence type="ECO:0000313" key="4">
    <source>
        <dbReference type="Proteomes" id="UP000198923"/>
    </source>
</evidence>
<dbReference type="OrthoDB" id="5241017at2"/>
<dbReference type="Pfam" id="PF00905">
    <property type="entry name" value="Transpeptidase"/>
    <property type="match status" value="1"/>
</dbReference>
<organism evidence="3 4">
    <name type="scientific">Sinosporangium album</name>
    <dbReference type="NCBI Taxonomy" id="504805"/>
    <lineage>
        <taxon>Bacteria</taxon>
        <taxon>Bacillati</taxon>
        <taxon>Actinomycetota</taxon>
        <taxon>Actinomycetes</taxon>
        <taxon>Streptosporangiales</taxon>
        <taxon>Streptosporangiaceae</taxon>
        <taxon>Sinosporangium</taxon>
    </lineage>
</organism>
<dbReference type="STRING" id="504805.SAMN05421505_11550"/>
<dbReference type="SUPFAM" id="SSF54427">
    <property type="entry name" value="NTF2-like"/>
    <property type="match status" value="1"/>
</dbReference>
<feature type="domain" description="NTF2-like N-terminal transpeptidase" evidence="2">
    <location>
        <begin position="37"/>
        <end position="145"/>
    </location>
</feature>
<dbReference type="GO" id="GO:0046677">
    <property type="term" value="P:response to antibiotic"/>
    <property type="evidence" value="ECO:0007669"/>
    <property type="project" value="InterPro"/>
</dbReference>
<accession>A0A1G8C3V5</accession>
<evidence type="ECO:0000259" key="2">
    <source>
        <dbReference type="Pfam" id="PF05223"/>
    </source>
</evidence>
<dbReference type="EMBL" id="FNCN01000015">
    <property type="protein sequence ID" value="SDH40064.1"/>
    <property type="molecule type" value="Genomic_DNA"/>
</dbReference>
<dbReference type="Pfam" id="PF05223">
    <property type="entry name" value="MecA_N"/>
    <property type="match status" value="1"/>
</dbReference>
<dbReference type="PANTHER" id="PTHR30627">
    <property type="entry name" value="PEPTIDOGLYCAN D,D-TRANSPEPTIDASE"/>
    <property type="match status" value="1"/>
</dbReference>
<dbReference type="InterPro" id="IPR001460">
    <property type="entry name" value="PCN-bd_Tpept"/>
</dbReference>
<proteinExistence type="predicted"/>
<name>A0A1G8C3V5_9ACTN</name>
<dbReference type="GO" id="GO:0071972">
    <property type="term" value="F:peptidoglycan L,D-transpeptidase activity"/>
    <property type="evidence" value="ECO:0007669"/>
    <property type="project" value="TreeGrafter"/>
</dbReference>
<dbReference type="GO" id="GO:0005886">
    <property type="term" value="C:plasma membrane"/>
    <property type="evidence" value="ECO:0007669"/>
    <property type="project" value="TreeGrafter"/>
</dbReference>
<dbReference type="SUPFAM" id="SSF56601">
    <property type="entry name" value="beta-lactamase/transpeptidase-like"/>
    <property type="match status" value="1"/>
</dbReference>
<dbReference type="Gene3D" id="3.10.450.100">
    <property type="entry name" value="NTF2-like, domain 1"/>
    <property type="match status" value="1"/>
</dbReference>
<reference evidence="3 4" key="1">
    <citation type="submission" date="2016-10" db="EMBL/GenBank/DDBJ databases">
        <authorList>
            <person name="de Groot N.N."/>
        </authorList>
    </citation>
    <scope>NUCLEOTIDE SEQUENCE [LARGE SCALE GENOMIC DNA]</scope>
    <source>
        <strain evidence="3 4">CPCC 201354</strain>
    </source>
</reference>
<keyword evidence="4" id="KW-1185">Reference proteome</keyword>
<dbReference type="RefSeq" id="WP_093171501.1">
    <property type="nucleotide sequence ID" value="NZ_FNCN01000015.1"/>
</dbReference>
<dbReference type="InterPro" id="IPR007887">
    <property type="entry name" value="MecA_N"/>
</dbReference>
<dbReference type="GO" id="GO:0008658">
    <property type="term" value="F:penicillin binding"/>
    <property type="evidence" value="ECO:0007669"/>
    <property type="project" value="InterPro"/>
</dbReference>
<protein>
    <submittedName>
        <fullName evidence="3">NTF2-like N-terminal transpeptidase domain-containing protein</fullName>
    </submittedName>
</protein>
<evidence type="ECO:0000313" key="3">
    <source>
        <dbReference type="EMBL" id="SDH40064.1"/>
    </source>
</evidence>
<dbReference type="InterPro" id="IPR012338">
    <property type="entry name" value="Beta-lactam/transpept-like"/>
</dbReference>
<dbReference type="InterPro" id="IPR050515">
    <property type="entry name" value="Beta-lactam/transpept"/>
</dbReference>
<dbReference type="Proteomes" id="UP000198923">
    <property type="component" value="Unassembled WGS sequence"/>
</dbReference>
<dbReference type="GO" id="GO:0071555">
    <property type="term" value="P:cell wall organization"/>
    <property type="evidence" value="ECO:0007669"/>
    <property type="project" value="TreeGrafter"/>
</dbReference>